<dbReference type="InterPro" id="IPR001647">
    <property type="entry name" value="HTH_TetR"/>
</dbReference>
<dbReference type="PANTHER" id="PTHR30055">
    <property type="entry name" value="HTH-TYPE TRANSCRIPTIONAL REGULATOR RUTR"/>
    <property type="match status" value="1"/>
</dbReference>
<accession>A0A930Y6Q7</accession>
<dbReference type="Pfam" id="PF00440">
    <property type="entry name" value="TetR_N"/>
    <property type="match status" value="1"/>
</dbReference>
<feature type="domain" description="HTH tetR-type" evidence="5">
    <location>
        <begin position="18"/>
        <end position="78"/>
    </location>
</feature>
<dbReference type="SUPFAM" id="SSF48498">
    <property type="entry name" value="Tetracyclin repressor-like, C-terminal domain"/>
    <property type="match status" value="1"/>
</dbReference>
<dbReference type="RefSeq" id="WP_194502485.1">
    <property type="nucleotide sequence ID" value="NZ_JADIVZ010000002.1"/>
</dbReference>
<organism evidence="6 7">
    <name type="scientific">Nocardioides acrostichi</name>
    <dbReference type="NCBI Taxonomy" id="2784339"/>
    <lineage>
        <taxon>Bacteria</taxon>
        <taxon>Bacillati</taxon>
        <taxon>Actinomycetota</taxon>
        <taxon>Actinomycetes</taxon>
        <taxon>Propionibacteriales</taxon>
        <taxon>Nocardioidaceae</taxon>
        <taxon>Nocardioides</taxon>
    </lineage>
</organism>
<evidence type="ECO:0000259" key="5">
    <source>
        <dbReference type="PROSITE" id="PS50977"/>
    </source>
</evidence>
<dbReference type="SUPFAM" id="SSF46689">
    <property type="entry name" value="Homeodomain-like"/>
    <property type="match status" value="1"/>
</dbReference>
<evidence type="ECO:0000256" key="1">
    <source>
        <dbReference type="ARBA" id="ARBA00023015"/>
    </source>
</evidence>
<dbReference type="PRINTS" id="PR00455">
    <property type="entry name" value="HTHTETR"/>
</dbReference>
<feature type="DNA-binding region" description="H-T-H motif" evidence="4">
    <location>
        <begin position="41"/>
        <end position="60"/>
    </location>
</feature>
<dbReference type="GO" id="GO:0000976">
    <property type="term" value="F:transcription cis-regulatory region binding"/>
    <property type="evidence" value="ECO:0007669"/>
    <property type="project" value="TreeGrafter"/>
</dbReference>
<dbReference type="InterPro" id="IPR036271">
    <property type="entry name" value="Tet_transcr_reg_TetR-rel_C_sf"/>
</dbReference>
<dbReference type="PROSITE" id="PS50977">
    <property type="entry name" value="HTH_TETR_2"/>
    <property type="match status" value="1"/>
</dbReference>
<evidence type="ECO:0000256" key="4">
    <source>
        <dbReference type="PROSITE-ProRule" id="PRU00335"/>
    </source>
</evidence>
<sequence length="215" mass="22657">MTARTPGTKRAEPSGRRARTRAALLTSAAELFAERGYDAASLDDIAARAGFTRGALYASFADKEDLLLSLLAETTEAWLTELADAFAGLGTDVDRGALDDSAAMWDSFVEAHSQRLLLLAECRVQAARRPSVAARVAELDALLTAALAEVVRGQEQAGLLTLRLPPERHAALMIATAQGLVLAHLVDGRRGGETLADALRLATSAHSPGGRKGAE</sequence>
<keyword evidence="7" id="KW-1185">Reference proteome</keyword>
<dbReference type="Gene3D" id="1.10.357.10">
    <property type="entry name" value="Tetracycline Repressor, domain 2"/>
    <property type="match status" value="1"/>
</dbReference>
<evidence type="ECO:0000256" key="3">
    <source>
        <dbReference type="ARBA" id="ARBA00023163"/>
    </source>
</evidence>
<comment type="caution">
    <text evidence="6">The sequence shown here is derived from an EMBL/GenBank/DDBJ whole genome shotgun (WGS) entry which is preliminary data.</text>
</comment>
<dbReference type="AlphaFoldDB" id="A0A930Y6Q7"/>
<protein>
    <submittedName>
        <fullName evidence="6">TetR/AcrR family transcriptional regulator</fullName>
    </submittedName>
</protein>
<gene>
    <name evidence="6" type="ORF">ISG29_06025</name>
</gene>
<proteinExistence type="predicted"/>
<keyword evidence="1" id="KW-0805">Transcription regulation</keyword>
<evidence type="ECO:0000256" key="2">
    <source>
        <dbReference type="ARBA" id="ARBA00023125"/>
    </source>
</evidence>
<reference evidence="6" key="1">
    <citation type="submission" date="2020-11" db="EMBL/GenBank/DDBJ databases">
        <title>Nocardioides sp. CBS4Y-1, whole genome shotgun sequence.</title>
        <authorList>
            <person name="Tuo L."/>
        </authorList>
    </citation>
    <scope>NUCLEOTIDE SEQUENCE</scope>
    <source>
        <strain evidence="6">CBS4Y-1</strain>
    </source>
</reference>
<keyword evidence="3" id="KW-0804">Transcription</keyword>
<evidence type="ECO:0000313" key="6">
    <source>
        <dbReference type="EMBL" id="MBF4161242.1"/>
    </source>
</evidence>
<name>A0A930Y6Q7_9ACTN</name>
<dbReference type="EMBL" id="JADIVZ010000002">
    <property type="protein sequence ID" value="MBF4161242.1"/>
    <property type="molecule type" value="Genomic_DNA"/>
</dbReference>
<dbReference type="InterPro" id="IPR050109">
    <property type="entry name" value="HTH-type_TetR-like_transc_reg"/>
</dbReference>
<evidence type="ECO:0000313" key="7">
    <source>
        <dbReference type="Proteomes" id="UP000656804"/>
    </source>
</evidence>
<keyword evidence="2 4" id="KW-0238">DNA-binding</keyword>
<dbReference type="GO" id="GO:0003700">
    <property type="term" value="F:DNA-binding transcription factor activity"/>
    <property type="evidence" value="ECO:0007669"/>
    <property type="project" value="TreeGrafter"/>
</dbReference>
<dbReference type="Proteomes" id="UP000656804">
    <property type="component" value="Unassembled WGS sequence"/>
</dbReference>
<dbReference type="InterPro" id="IPR009057">
    <property type="entry name" value="Homeodomain-like_sf"/>
</dbReference>
<dbReference type="PANTHER" id="PTHR30055:SF234">
    <property type="entry name" value="HTH-TYPE TRANSCRIPTIONAL REGULATOR BETI"/>
    <property type="match status" value="1"/>
</dbReference>